<dbReference type="GO" id="GO:0060271">
    <property type="term" value="P:cilium assembly"/>
    <property type="evidence" value="ECO:0007669"/>
    <property type="project" value="InterPro"/>
</dbReference>
<comment type="catalytic activity">
    <reaction evidence="13">
        <text>12-octadecanoyloxy-octadecanoate + H2O = 12-hydroxyoctadecanoate + octadecanoate + H(+)</text>
        <dbReference type="Rhea" id="RHEA:52080"/>
        <dbReference type="ChEBI" id="CHEBI:15377"/>
        <dbReference type="ChEBI" id="CHEBI:15378"/>
        <dbReference type="ChEBI" id="CHEBI:25629"/>
        <dbReference type="ChEBI" id="CHEBI:84201"/>
        <dbReference type="ChEBI" id="CHEBI:136330"/>
    </reaction>
    <physiologicalReaction direction="left-to-right" evidence="13">
        <dbReference type="Rhea" id="RHEA:52081"/>
    </physiologicalReaction>
</comment>
<keyword evidence="5" id="KW-0970">Cilium biogenesis/degradation</keyword>
<comment type="catalytic activity">
    <reaction evidence="1">
        <text>9-(9Z-hexadecenoyloxy)-octadecanoate + H2O = (9Z)-hexadecenoate + 9-hydroxy-octadecanoate + H(+)</text>
        <dbReference type="Rhea" id="RHEA:52068"/>
        <dbReference type="ChEBI" id="CHEBI:15377"/>
        <dbReference type="ChEBI" id="CHEBI:15378"/>
        <dbReference type="ChEBI" id="CHEBI:32372"/>
        <dbReference type="ChEBI" id="CHEBI:136286"/>
        <dbReference type="ChEBI" id="CHEBI:136309"/>
    </reaction>
    <physiologicalReaction direction="left-to-right" evidence="1">
        <dbReference type="Rhea" id="RHEA:52069"/>
    </physiologicalReaction>
</comment>
<dbReference type="InterPro" id="IPR006838">
    <property type="entry name" value="ADTRP_AIG1"/>
</dbReference>
<evidence type="ECO:0000256" key="22">
    <source>
        <dbReference type="ARBA" id="ARBA00072096"/>
    </source>
</evidence>
<comment type="caution">
    <text evidence="26">The sequence shown here is derived from an EMBL/GenBank/DDBJ whole genome shotgun (WGS) entry which is preliminary data.</text>
</comment>
<gene>
    <name evidence="26" type="ORF">DPX16_22660</name>
</gene>
<comment type="catalytic activity">
    <reaction evidence="16">
        <text>9-octadecanoyloxy-octadecanoate + H2O = 9-hydroxy-octadecanoate + octadecanoate + H(+)</text>
        <dbReference type="Rhea" id="RHEA:52096"/>
        <dbReference type="ChEBI" id="CHEBI:15377"/>
        <dbReference type="ChEBI" id="CHEBI:15378"/>
        <dbReference type="ChEBI" id="CHEBI:25629"/>
        <dbReference type="ChEBI" id="CHEBI:136286"/>
        <dbReference type="ChEBI" id="CHEBI:136373"/>
    </reaction>
    <physiologicalReaction direction="left-to-right" evidence="16">
        <dbReference type="Rhea" id="RHEA:52097"/>
    </physiologicalReaction>
</comment>
<comment type="similarity">
    <text evidence="3">Belongs to the AIG1 family.</text>
</comment>
<keyword evidence="9 23" id="KW-0472">Membrane</keyword>
<evidence type="ECO:0000256" key="11">
    <source>
        <dbReference type="ARBA" id="ARBA00047427"/>
    </source>
</evidence>
<dbReference type="EMBL" id="RJVU01071460">
    <property type="protein sequence ID" value="ROI46935.1"/>
    <property type="molecule type" value="Genomic_DNA"/>
</dbReference>
<evidence type="ECO:0000256" key="12">
    <source>
        <dbReference type="ARBA" id="ARBA00047863"/>
    </source>
</evidence>
<comment type="catalytic activity">
    <reaction evidence="12">
        <text>9-hexadecanoyloxy-octadecanoate + H2O = 9-hydroxy-octadecanoate + hexadecanoate + H(+)</text>
        <dbReference type="Rhea" id="RHEA:52052"/>
        <dbReference type="ChEBI" id="CHEBI:7896"/>
        <dbReference type="ChEBI" id="CHEBI:15377"/>
        <dbReference type="ChEBI" id="CHEBI:15378"/>
        <dbReference type="ChEBI" id="CHEBI:83670"/>
        <dbReference type="ChEBI" id="CHEBI:136286"/>
    </reaction>
    <physiologicalReaction direction="left-to-right" evidence="12">
        <dbReference type="Rhea" id="RHEA:52053"/>
    </physiologicalReaction>
</comment>
<feature type="domain" description="Tyrosine-protein phosphatase" evidence="24">
    <location>
        <begin position="303"/>
        <end position="470"/>
    </location>
</feature>
<dbReference type="OrthoDB" id="542013at2759"/>
<dbReference type="InterPro" id="IPR049573">
    <property type="entry name" value="PTPDC1_PTP"/>
</dbReference>
<dbReference type="InterPro" id="IPR029021">
    <property type="entry name" value="Prot-tyrosine_phosphatase-like"/>
</dbReference>
<evidence type="ECO:0000256" key="10">
    <source>
        <dbReference type="ARBA" id="ARBA00047368"/>
    </source>
</evidence>
<comment type="catalytic activity">
    <reaction evidence="11">
        <text>13-octadecanoyloxy-octadecanoate + H2O = 13-hydroxy-octadecanoate + octadecanoate + H(+)</text>
        <dbReference type="Rhea" id="RHEA:52084"/>
        <dbReference type="ChEBI" id="CHEBI:15377"/>
        <dbReference type="ChEBI" id="CHEBI:15378"/>
        <dbReference type="ChEBI" id="CHEBI:25629"/>
        <dbReference type="ChEBI" id="CHEBI:136304"/>
        <dbReference type="ChEBI" id="CHEBI:136335"/>
    </reaction>
    <physiologicalReaction direction="left-to-right" evidence="11">
        <dbReference type="Rhea" id="RHEA:52085"/>
    </physiologicalReaction>
</comment>
<evidence type="ECO:0000256" key="15">
    <source>
        <dbReference type="ARBA" id="ARBA00048800"/>
    </source>
</evidence>
<evidence type="ECO:0000256" key="3">
    <source>
        <dbReference type="ARBA" id="ARBA00009300"/>
    </source>
</evidence>
<feature type="transmembrane region" description="Helical" evidence="23">
    <location>
        <begin position="110"/>
        <end position="130"/>
    </location>
</feature>
<evidence type="ECO:0000256" key="6">
    <source>
        <dbReference type="ARBA" id="ARBA00022801"/>
    </source>
</evidence>
<dbReference type="GO" id="GO:0016020">
    <property type="term" value="C:membrane"/>
    <property type="evidence" value="ECO:0007669"/>
    <property type="project" value="InterPro"/>
</dbReference>
<evidence type="ECO:0000256" key="18">
    <source>
        <dbReference type="ARBA" id="ARBA00049322"/>
    </source>
</evidence>
<dbReference type="GO" id="GO:0012505">
    <property type="term" value="C:endomembrane system"/>
    <property type="evidence" value="ECO:0007669"/>
    <property type="project" value="UniProtKB-SubCell"/>
</dbReference>
<dbReference type="SMART" id="SM00195">
    <property type="entry name" value="DSPc"/>
    <property type="match status" value="1"/>
</dbReference>
<proteinExistence type="inferred from homology"/>
<dbReference type="InterPro" id="IPR000340">
    <property type="entry name" value="Dual-sp_phosphatase_cat-dom"/>
</dbReference>
<evidence type="ECO:0000256" key="9">
    <source>
        <dbReference type="ARBA" id="ARBA00023136"/>
    </source>
</evidence>
<evidence type="ECO:0000313" key="27">
    <source>
        <dbReference type="Proteomes" id="UP000281406"/>
    </source>
</evidence>
<evidence type="ECO:0000259" key="25">
    <source>
        <dbReference type="PROSITE" id="PS50056"/>
    </source>
</evidence>
<evidence type="ECO:0000256" key="21">
    <source>
        <dbReference type="ARBA" id="ARBA00060867"/>
    </source>
</evidence>
<comment type="function">
    <text evidence="20">May play roles in cilia formation and/or maintenance.</text>
</comment>
<keyword evidence="8 23" id="KW-1133">Transmembrane helix</keyword>
<evidence type="ECO:0000256" key="1">
    <source>
        <dbReference type="ARBA" id="ARBA00000923"/>
    </source>
</evidence>
<comment type="catalytic activity">
    <reaction evidence="14">
        <text>12-(9Z-octadecenoyloxy)-octadecanoate + H2O = 12-hydroxyoctadecanoate + (9Z)-octadecenoate + H(+)</text>
        <dbReference type="Rhea" id="RHEA:52060"/>
        <dbReference type="ChEBI" id="CHEBI:15377"/>
        <dbReference type="ChEBI" id="CHEBI:15378"/>
        <dbReference type="ChEBI" id="CHEBI:30823"/>
        <dbReference type="ChEBI" id="CHEBI:84201"/>
        <dbReference type="ChEBI" id="CHEBI:136302"/>
    </reaction>
    <physiologicalReaction direction="left-to-right" evidence="14">
        <dbReference type="Rhea" id="RHEA:52061"/>
    </physiologicalReaction>
</comment>
<dbReference type="InterPro" id="IPR020422">
    <property type="entry name" value="TYR_PHOSPHATASE_DUAL_dom"/>
</dbReference>
<evidence type="ECO:0000256" key="5">
    <source>
        <dbReference type="ARBA" id="ARBA00022794"/>
    </source>
</evidence>
<dbReference type="SMART" id="SM00404">
    <property type="entry name" value="PTPc_motif"/>
    <property type="match status" value="1"/>
</dbReference>
<feature type="transmembrane region" description="Helical" evidence="23">
    <location>
        <begin position="71"/>
        <end position="90"/>
    </location>
</feature>
<dbReference type="InterPro" id="IPR003595">
    <property type="entry name" value="Tyr_Pase_cat"/>
</dbReference>
<reference evidence="26 27" key="1">
    <citation type="submission" date="2018-10" db="EMBL/GenBank/DDBJ databases">
        <title>Genome assembly for a Yunnan-Guizhou Plateau 3E fish, Anabarilius grahami (Regan), and its evolutionary and genetic applications.</title>
        <authorList>
            <person name="Jiang W."/>
        </authorList>
    </citation>
    <scope>NUCLEOTIDE SEQUENCE [LARGE SCALE GENOMIC DNA]</scope>
    <source>
        <strain evidence="26">AG-KIZ</strain>
        <tissue evidence="26">Muscle</tissue>
    </source>
</reference>
<keyword evidence="4 23" id="KW-0812">Transmembrane</keyword>
<evidence type="ECO:0000256" key="19">
    <source>
        <dbReference type="ARBA" id="ARBA00049428"/>
    </source>
</evidence>
<evidence type="ECO:0000313" key="26">
    <source>
        <dbReference type="EMBL" id="ROI46935.1"/>
    </source>
</evidence>
<evidence type="ECO:0000256" key="2">
    <source>
        <dbReference type="ARBA" id="ARBA00004127"/>
    </source>
</evidence>
<dbReference type="Pfam" id="PF00782">
    <property type="entry name" value="DSPc"/>
    <property type="match status" value="1"/>
</dbReference>
<dbReference type="SUPFAM" id="SSF52799">
    <property type="entry name" value="(Phosphotyrosine protein) phosphatases II"/>
    <property type="match status" value="1"/>
</dbReference>
<dbReference type="Proteomes" id="UP000281406">
    <property type="component" value="Unassembled WGS sequence"/>
</dbReference>
<keyword evidence="27" id="KW-1185">Reference proteome</keyword>
<feature type="transmembrane region" description="Helical" evidence="23">
    <location>
        <begin position="181"/>
        <end position="199"/>
    </location>
</feature>
<dbReference type="Gene3D" id="3.90.190.10">
    <property type="entry name" value="Protein tyrosine phosphatase superfamily"/>
    <property type="match status" value="1"/>
</dbReference>
<organism evidence="26 27">
    <name type="scientific">Anabarilius grahami</name>
    <name type="common">Kanglang fish</name>
    <name type="synonym">Barilius grahami</name>
    <dbReference type="NCBI Taxonomy" id="495550"/>
    <lineage>
        <taxon>Eukaryota</taxon>
        <taxon>Metazoa</taxon>
        <taxon>Chordata</taxon>
        <taxon>Craniata</taxon>
        <taxon>Vertebrata</taxon>
        <taxon>Euteleostomi</taxon>
        <taxon>Actinopterygii</taxon>
        <taxon>Neopterygii</taxon>
        <taxon>Teleostei</taxon>
        <taxon>Ostariophysi</taxon>
        <taxon>Cypriniformes</taxon>
        <taxon>Xenocyprididae</taxon>
        <taxon>Xenocypridinae</taxon>
        <taxon>Xenocypridinae incertae sedis</taxon>
        <taxon>Anabarilius</taxon>
    </lineage>
</organism>
<keyword evidence="7" id="KW-0904">Protein phosphatase</keyword>
<evidence type="ECO:0000256" key="23">
    <source>
        <dbReference type="SAM" id="Phobius"/>
    </source>
</evidence>
<dbReference type="GO" id="GO:0004725">
    <property type="term" value="F:protein tyrosine phosphatase activity"/>
    <property type="evidence" value="ECO:0007669"/>
    <property type="project" value="InterPro"/>
</dbReference>
<evidence type="ECO:0000259" key="24">
    <source>
        <dbReference type="PROSITE" id="PS50054"/>
    </source>
</evidence>
<keyword evidence="6" id="KW-0378">Hydrolase</keyword>
<evidence type="ECO:0000256" key="17">
    <source>
        <dbReference type="ARBA" id="ARBA00049296"/>
    </source>
</evidence>
<evidence type="ECO:0000256" key="13">
    <source>
        <dbReference type="ARBA" id="ARBA00048680"/>
    </source>
</evidence>
<evidence type="ECO:0000256" key="20">
    <source>
        <dbReference type="ARBA" id="ARBA00056295"/>
    </source>
</evidence>
<comment type="catalytic activity">
    <reaction evidence="17">
        <text>13-(9Z-octadecenoyloxy)-octadecanoate + H2O = 13-hydroxy-octadecanoate + (9Z)-octadecenoate + H(+)</text>
        <dbReference type="Rhea" id="RHEA:52064"/>
        <dbReference type="ChEBI" id="CHEBI:15377"/>
        <dbReference type="ChEBI" id="CHEBI:15378"/>
        <dbReference type="ChEBI" id="CHEBI:30823"/>
        <dbReference type="ChEBI" id="CHEBI:136303"/>
        <dbReference type="ChEBI" id="CHEBI:136304"/>
    </reaction>
    <physiologicalReaction direction="left-to-right" evidence="17">
        <dbReference type="Rhea" id="RHEA:52065"/>
    </physiologicalReaction>
</comment>
<dbReference type="Pfam" id="PF04750">
    <property type="entry name" value="Far-17a_AIG1"/>
    <property type="match status" value="1"/>
</dbReference>
<dbReference type="FunFam" id="3.90.190.10:FF:000027">
    <property type="entry name" value="Protein tyrosine phosphatase domain containing 1"/>
    <property type="match status" value="1"/>
</dbReference>
<evidence type="ECO:0000256" key="16">
    <source>
        <dbReference type="ARBA" id="ARBA00049221"/>
    </source>
</evidence>
<dbReference type="InterPro" id="IPR000387">
    <property type="entry name" value="Tyr_Pase_dom"/>
</dbReference>
<comment type="catalytic activity">
    <reaction evidence="15">
        <text>9-(9Z-octadecenoyloxy)-octadecanoate + H2O = 9-hydroxy-octadecanoate + (9Z)-octadecenoate + H(+)</text>
        <dbReference type="Rhea" id="RHEA:52048"/>
        <dbReference type="ChEBI" id="CHEBI:15377"/>
        <dbReference type="ChEBI" id="CHEBI:15378"/>
        <dbReference type="ChEBI" id="CHEBI:30823"/>
        <dbReference type="ChEBI" id="CHEBI:136282"/>
        <dbReference type="ChEBI" id="CHEBI:136286"/>
    </reaction>
    <physiologicalReaction direction="left-to-right" evidence="15">
        <dbReference type="Rhea" id="RHEA:52049"/>
    </physiologicalReaction>
</comment>
<comment type="catalytic activity">
    <reaction evidence="19">
        <text>12-(9Z-hexadecenoyloxy)-octadecanoate + H2O = 12-hydroxyoctadecanoate + (9Z)-hexadecenoate + H(+)</text>
        <dbReference type="Rhea" id="RHEA:52072"/>
        <dbReference type="ChEBI" id="CHEBI:15377"/>
        <dbReference type="ChEBI" id="CHEBI:15378"/>
        <dbReference type="ChEBI" id="CHEBI:32372"/>
        <dbReference type="ChEBI" id="CHEBI:84201"/>
        <dbReference type="ChEBI" id="CHEBI:136312"/>
    </reaction>
    <physiologicalReaction direction="left-to-right" evidence="19">
        <dbReference type="Rhea" id="RHEA:52073"/>
    </physiologicalReaction>
</comment>
<feature type="domain" description="Tyrosine specific protein phosphatases" evidence="25">
    <location>
        <begin position="389"/>
        <end position="456"/>
    </location>
</feature>
<evidence type="ECO:0000256" key="14">
    <source>
        <dbReference type="ARBA" id="ARBA00048701"/>
    </source>
</evidence>
<protein>
    <recommendedName>
        <fullName evidence="22">Protein tyrosine phosphatase domain-containing protein 1</fullName>
    </recommendedName>
</protein>
<feature type="transmembrane region" description="Helical" evidence="23">
    <location>
        <begin position="205"/>
        <end position="235"/>
    </location>
</feature>
<comment type="similarity">
    <text evidence="21">Belongs to the protein-tyrosine phosphatase family. Non-receptor class PTPDC1 subfamily.</text>
</comment>
<dbReference type="InterPro" id="IPR050561">
    <property type="entry name" value="PTP"/>
</dbReference>
<evidence type="ECO:0000256" key="4">
    <source>
        <dbReference type="ARBA" id="ARBA00022692"/>
    </source>
</evidence>
<evidence type="ECO:0000256" key="7">
    <source>
        <dbReference type="ARBA" id="ARBA00022912"/>
    </source>
</evidence>
<dbReference type="PROSITE" id="PS50056">
    <property type="entry name" value="TYR_PHOSPHATASE_2"/>
    <property type="match status" value="1"/>
</dbReference>
<comment type="subcellular location">
    <subcellularLocation>
        <location evidence="2">Endomembrane system</location>
        <topology evidence="2">Multi-pass membrane protein</topology>
    </subcellularLocation>
</comment>
<feature type="transmembrane region" description="Helical" evidence="23">
    <location>
        <begin position="12"/>
        <end position="29"/>
    </location>
</feature>
<comment type="catalytic activity">
    <reaction evidence="10">
        <text>12-hexadecanoyloxy-octadecanoate + H2O = 12-hydroxyoctadecanoate + hexadecanoate + H(+)</text>
        <dbReference type="Rhea" id="RHEA:52056"/>
        <dbReference type="ChEBI" id="CHEBI:7896"/>
        <dbReference type="ChEBI" id="CHEBI:15377"/>
        <dbReference type="ChEBI" id="CHEBI:15378"/>
        <dbReference type="ChEBI" id="CHEBI:83677"/>
        <dbReference type="ChEBI" id="CHEBI:84201"/>
    </reaction>
    <physiologicalReaction direction="left-to-right" evidence="10">
        <dbReference type="Rhea" id="RHEA:52057"/>
    </physiologicalReaction>
</comment>
<dbReference type="PANTHER" id="PTHR23339">
    <property type="entry name" value="TYROSINE SPECIFIC PROTEIN PHOSPHATASE AND DUAL SPECIFICITY PROTEIN PHOSPHATASE"/>
    <property type="match status" value="1"/>
</dbReference>
<evidence type="ECO:0000256" key="8">
    <source>
        <dbReference type="ARBA" id="ARBA00022989"/>
    </source>
</evidence>
<dbReference type="PROSITE" id="PS50054">
    <property type="entry name" value="TYR_PHOSPHATASE_DUAL"/>
    <property type="match status" value="1"/>
</dbReference>
<name>A0A3N0XLM7_ANAGA</name>
<dbReference type="PROSITE" id="PS00383">
    <property type="entry name" value="TYR_PHOSPHATASE_1"/>
    <property type="match status" value="1"/>
</dbReference>
<accession>A0A3N0XLM7</accession>
<comment type="catalytic activity">
    <reaction evidence="18">
        <text>13-(9Z-hexadecenoyloxy)-octadecanoate + H2O = 13-hydroxy-octadecanoate + (9Z)-hexadecenoate + H(+)</text>
        <dbReference type="Rhea" id="RHEA:52076"/>
        <dbReference type="ChEBI" id="CHEBI:15377"/>
        <dbReference type="ChEBI" id="CHEBI:15378"/>
        <dbReference type="ChEBI" id="CHEBI:32372"/>
        <dbReference type="ChEBI" id="CHEBI:136304"/>
        <dbReference type="ChEBI" id="CHEBI:136315"/>
    </reaction>
    <physiologicalReaction direction="left-to-right" evidence="18">
        <dbReference type="Rhea" id="RHEA:52077"/>
    </physiologicalReaction>
</comment>
<sequence>MATTATRTGPKVSLLVHLLIFSWYVFTIWSNCSLQTSDRHPGVRSYGGRWKYLTFINLVGTVLTESVNVTAVMQAVFFGLCVLVDVIHIVVPVKQTRSGTPLTLTKARDFYFTVLAFPVGTFVFASFWTLYTYNRELVYPKFLDEIIPIWLNHAMHTVIMPLLLVQMFLQNHKYPSRTKGISALALFAVLYLSWVLWVHQASGIWVYPIMAHLSPVGLCLFLGGASLTMAPLYLLGEKLNLMMWSTTVTGSRVPRAKYTMVGEALRYVIPCHMQCSMGCGGQACKYEDPSHWTEDKQAIRGIYSSWITDDLLAMARPSTEIIEKFDIIDQFLRCGLKTVINLQCPGEHASCGNPLDPESGFTYRPETFMQAGIYFYNFRWNDYGVASLTSVLDMVKVMSFAIQEGKIAVHCHAGLGRTGVLLACFLLFTTQMTADQAVLLVRDKRPNSIQTRGQLQCVRQFAQFLVPLRNLFANAEPRAPPVTLSQYLIRQKNILHGHEARQLRYMPKLVTLICRLLLDIAENRQVIEEDIVEVPDITPLTEKTFNENSKYQLNREIMGNGMTIIRPRLPGLPRANRDNSQPLYYVRKSLSYSESDLLRLAASLNLSDNPLGVLAIIHSSTSSNQLGVSQNYVPPSLGACKDNAIYSSTSNIWELKTLMDQTEGSPLLKNRRQSVLQRSQSLGVSDEKNTTSIARILSFWKKDCKQSSDSDETKKVNGKDHSEVPFITVQSELTLESRRLLVAQSLAVDLENDGEKEQIQKVAAWQTDLNRQGAWERLCLEKDPFILSGILWSWLEQLKEPIISAHDVHTLEETIQDPKTVLNSLDRASRETVMCILDCFAHLFTIPEEVESAFLERATKAFTKMKNTDGGKSVHEIMKKVLKLVLHHLRSAAMNEF</sequence>
<feature type="transmembrane region" description="Helical" evidence="23">
    <location>
        <begin position="150"/>
        <end position="169"/>
    </location>
</feature>
<dbReference type="InterPro" id="IPR016130">
    <property type="entry name" value="Tyr_Pase_AS"/>
</dbReference>
<dbReference type="CDD" id="cd14506">
    <property type="entry name" value="PTP_PTPDC1"/>
    <property type="match status" value="1"/>
</dbReference>
<dbReference type="AlphaFoldDB" id="A0A3N0XLM7"/>